<feature type="binding site" evidence="12">
    <location>
        <begin position="22"/>
        <end position="29"/>
    </location>
    <ligand>
        <name>ATP</name>
        <dbReference type="ChEBI" id="CHEBI:30616"/>
    </ligand>
</feature>
<dbReference type="InterPro" id="IPR027417">
    <property type="entry name" value="P-loop_NTPase"/>
</dbReference>
<dbReference type="Gene3D" id="3.40.50.300">
    <property type="entry name" value="P-loop containing nucleotide triphosphate hydrolases"/>
    <property type="match status" value="2"/>
</dbReference>
<evidence type="ECO:0000313" key="15">
    <source>
        <dbReference type="EMBL" id="MCW7552332.1"/>
    </source>
</evidence>
<evidence type="ECO:0000313" key="16">
    <source>
        <dbReference type="Proteomes" id="UP001209854"/>
    </source>
</evidence>
<evidence type="ECO:0000256" key="10">
    <source>
        <dbReference type="ARBA" id="ARBA00034923"/>
    </source>
</evidence>
<dbReference type="SUPFAM" id="SSF52540">
    <property type="entry name" value="P-loop containing nucleoside triphosphate hydrolases"/>
    <property type="match status" value="1"/>
</dbReference>
<keyword evidence="2 12" id="KW-0547">Nucleotide-binding</keyword>
<dbReference type="GO" id="GO:0004386">
    <property type="term" value="F:helicase activity"/>
    <property type="evidence" value="ECO:0007669"/>
    <property type="project" value="UniProtKB-KW"/>
</dbReference>
<sequence>MELTSHQHTVASHQNGHALCIAVAGSGKTTTLAHLIKNLLTSGADARRMMVMMFNKSAQLDFSDKLNKLIRQSLPAETLLPEVRTYHSTGLRLLRSLENWGLRTPCERQPMGDKETELLIKDLIFQFAPGSMKDRLKSDTAKYIESVIQFIDSVKAFLTTPEQYFRDNDYPDEFRFFQQIFYAFEQWRHQHRRITFTDMLYDPVCLIEQHPDILPRVTNKMDYIIVDEYQDTSTLQHRFTQIIAGDRARVVAVGDPDQTIYEFAGANINNILRHFENDFGQQADVEQLTLPHTFRYGHSIAMAASHLIARNRARKNVICQAHHDNAPSNIEVTQSQDETGSLIKALISHLQQPAPEALAILVRVWAQAVPIELSLLERGIPYRHDGPSLFERPEIDALMAALELNSGQFQFMSIDQRQKRLQRLLTLPHIGLKTHLTEQLVDNLKRLEDGYGKALSLYSERITGISDYQRKKLAIRGKVWSYLEKSGDSETTARLLNNYIIQTELRESLQSMSLNDQRTEEQLLAIDGLLAYIRQFNASPSECYQHIVALKQKNRERSRSRSDNQLITLSSSHRAKGLEWPVVFIPGLTGKYWPFVREDELAGPAANDLEAERRLLYVAMTRARKTLHLFTCPGDTNTLSSNWAQDKKVTPSRFLAEMALPAAQTFSRHLHENDNASLIKAMEQAGLTRQSRLYLEAVRPELAETIARIPSRKDILSQQKKQSYHKARSHPARQAVLSSLNQTGMISDNEPWQPDARIRHSIFGVGRVIEVNDSNFVILFDSQHGVKRFARTEQVRHLFERV</sequence>
<dbReference type="Gene3D" id="1.10.10.160">
    <property type="match status" value="1"/>
</dbReference>
<keyword evidence="5 12" id="KW-0067">ATP-binding</keyword>
<keyword evidence="4 12" id="KW-0347">Helicase</keyword>
<dbReference type="PANTHER" id="PTHR11070:SF2">
    <property type="entry name" value="ATP-DEPENDENT DNA HELICASE SRS2"/>
    <property type="match status" value="1"/>
</dbReference>
<evidence type="ECO:0000256" key="5">
    <source>
        <dbReference type="ARBA" id="ARBA00022840"/>
    </source>
</evidence>
<dbReference type="PANTHER" id="PTHR11070">
    <property type="entry name" value="UVRD / RECB / PCRA DNA HELICASE FAMILY MEMBER"/>
    <property type="match status" value="1"/>
</dbReference>
<evidence type="ECO:0000256" key="8">
    <source>
        <dbReference type="ARBA" id="ARBA00034617"/>
    </source>
</evidence>
<evidence type="ECO:0000256" key="7">
    <source>
        <dbReference type="ARBA" id="ARBA00023235"/>
    </source>
</evidence>
<dbReference type="EC" id="5.6.2.4" evidence="9"/>
<evidence type="ECO:0000256" key="2">
    <source>
        <dbReference type="ARBA" id="ARBA00022741"/>
    </source>
</evidence>
<evidence type="ECO:0000256" key="11">
    <source>
        <dbReference type="ARBA" id="ARBA00048988"/>
    </source>
</evidence>
<keyword evidence="16" id="KW-1185">Reference proteome</keyword>
<dbReference type="Pfam" id="PF13361">
    <property type="entry name" value="UvrD_C"/>
    <property type="match status" value="1"/>
</dbReference>
<dbReference type="PROSITE" id="PS51217">
    <property type="entry name" value="UVRD_HELICASE_CTER"/>
    <property type="match status" value="1"/>
</dbReference>
<dbReference type="InterPro" id="IPR014017">
    <property type="entry name" value="DNA_helicase_UvrD-like_C"/>
</dbReference>
<evidence type="ECO:0000256" key="3">
    <source>
        <dbReference type="ARBA" id="ARBA00022801"/>
    </source>
</evidence>
<comment type="catalytic activity">
    <reaction evidence="8">
        <text>Couples ATP hydrolysis with the unwinding of duplex DNA by translocating in the 3'-5' direction.</text>
        <dbReference type="EC" id="5.6.2.4"/>
    </reaction>
</comment>
<organism evidence="15 16">
    <name type="scientific">Endozoicomonas gorgoniicola</name>
    <dbReference type="NCBI Taxonomy" id="1234144"/>
    <lineage>
        <taxon>Bacteria</taxon>
        <taxon>Pseudomonadati</taxon>
        <taxon>Pseudomonadota</taxon>
        <taxon>Gammaproteobacteria</taxon>
        <taxon>Oceanospirillales</taxon>
        <taxon>Endozoicomonadaceae</taxon>
        <taxon>Endozoicomonas</taxon>
    </lineage>
</organism>
<dbReference type="Proteomes" id="UP001209854">
    <property type="component" value="Unassembled WGS sequence"/>
</dbReference>
<feature type="domain" description="UvrD-like helicase ATP-binding" evidence="13">
    <location>
        <begin position="1"/>
        <end position="297"/>
    </location>
</feature>
<protein>
    <recommendedName>
        <fullName evidence="9">DNA 3'-5' helicase</fullName>
        <ecNumber evidence="9">5.6.2.4</ecNumber>
    </recommendedName>
    <alternativeName>
        <fullName evidence="10">DNA 3'-5' helicase II</fullName>
    </alternativeName>
</protein>
<gene>
    <name evidence="15" type="ORF">NX722_06660</name>
</gene>
<accession>A0ABT3MSI9</accession>
<dbReference type="EMBL" id="JAPFCC010000001">
    <property type="protein sequence ID" value="MCW7552332.1"/>
    <property type="molecule type" value="Genomic_DNA"/>
</dbReference>
<dbReference type="InterPro" id="IPR014016">
    <property type="entry name" value="UvrD-like_ATP-bd"/>
</dbReference>
<keyword evidence="3 12" id="KW-0378">Hydrolase</keyword>
<dbReference type="InterPro" id="IPR000212">
    <property type="entry name" value="DNA_helicase_UvrD/REP"/>
</dbReference>
<proteinExistence type="inferred from homology"/>
<dbReference type="PROSITE" id="PS51198">
    <property type="entry name" value="UVRD_HELICASE_ATP_BIND"/>
    <property type="match status" value="1"/>
</dbReference>
<dbReference type="CDD" id="cd17932">
    <property type="entry name" value="DEXQc_UvrD"/>
    <property type="match status" value="1"/>
</dbReference>
<comment type="similarity">
    <text evidence="1">Belongs to the helicase family. UvrD subfamily.</text>
</comment>
<comment type="catalytic activity">
    <reaction evidence="11">
        <text>ATP + H2O = ADP + phosphate + H(+)</text>
        <dbReference type="Rhea" id="RHEA:13065"/>
        <dbReference type="ChEBI" id="CHEBI:15377"/>
        <dbReference type="ChEBI" id="CHEBI:15378"/>
        <dbReference type="ChEBI" id="CHEBI:30616"/>
        <dbReference type="ChEBI" id="CHEBI:43474"/>
        <dbReference type="ChEBI" id="CHEBI:456216"/>
        <dbReference type="EC" id="5.6.2.4"/>
    </reaction>
</comment>
<reference evidence="15 16" key="1">
    <citation type="submission" date="2022-10" db="EMBL/GenBank/DDBJ databases">
        <title>High-quality genome sequences of two octocoral-associated bacteria, Endozoicomonas euniceicola EF212 and Endozoicomonas gorgoniicola PS125.</title>
        <authorList>
            <person name="Chiou Y.-J."/>
            <person name="Chen Y.-H."/>
        </authorList>
    </citation>
    <scope>NUCLEOTIDE SEQUENCE [LARGE SCALE GENOMIC DNA]</scope>
    <source>
        <strain evidence="15 16">PS125</strain>
    </source>
</reference>
<keyword evidence="6" id="KW-0238">DNA-binding</keyword>
<evidence type="ECO:0000259" key="13">
    <source>
        <dbReference type="PROSITE" id="PS51198"/>
    </source>
</evidence>
<evidence type="ECO:0000256" key="12">
    <source>
        <dbReference type="PROSITE-ProRule" id="PRU00560"/>
    </source>
</evidence>
<dbReference type="Pfam" id="PF00580">
    <property type="entry name" value="UvrD-helicase"/>
    <property type="match status" value="1"/>
</dbReference>
<dbReference type="InterPro" id="IPR013986">
    <property type="entry name" value="DExx_box_DNA_helicase_dom_sf"/>
</dbReference>
<evidence type="ECO:0000256" key="4">
    <source>
        <dbReference type="ARBA" id="ARBA00022806"/>
    </source>
</evidence>
<evidence type="ECO:0000256" key="9">
    <source>
        <dbReference type="ARBA" id="ARBA00034808"/>
    </source>
</evidence>
<feature type="domain" description="UvrD-like helicase C-terminal" evidence="14">
    <location>
        <begin position="298"/>
        <end position="577"/>
    </location>
</feature>
<evidence type="ECO:0000256" key="6">
    <source>
        <dbReference type="ARBA" id="ARBA00023125"/>
    </source>
</evidence>
<evidence type="ECO:0000256" key="1">
    <source>
        <dbReference type="ARBA" id="ARBA00009922"/>
    </source>
</evidence>
<dbReference type="CDD" id="cd18807">
    <property type="entry name" value="SF1_C_UvrD"/>
    <property type="match status" value="1"/>
</dbReference>
<evidence type="ECO:0000259" key="14">
    <source>
        <dbReference type="PROSITE" id="PS51217"/>
    </source>
</evidence>
<dbReference type="Gene3D" id="1.10.486.10">
    <property type="entry name" value="PCRA, domain 4"/>
    <property type="match status" value="1"/>
</dbReference>
<name>A0ABT3MSI9_9GAMM</name>
<dbReference type="RefSeq" id="WP_262567300.1">
    <property type="nucleotide sequence ID" value="NZ_JAPFCC010000001.1"/>
</dbReference>
<keyword evidence="7" id="KW-0413">Isomerase</keyword>
<comment type="caution">
    <text evidence="15">The sequence shown here is derived from an EMBL/GenBank/DDBJ whole genome shotgun (WGS) entry which is preliminary data.</text>
</comment>